<protein>
    <recommendedName>
        <fullName evidence="2">Aerotolerance regulator N-terminal domain-containing protein</fullName>
    </recommendedName>
</protein>
<dbReference type="InterPro" id="IPR011933">
    <property type="entry name" value="Double_TM_dom"/>
</dbReference>
<feature type="transmembrane region" description="Helical" evidence="1">
    <location>
        <begin position="59"/>
        <end position="77"/>
    </location>
</feature>
<reference evidence="3 4" key="1">
    <citation type="submission" date="2017-04" db="EMBL/GenBank/DDBJ databases">
        <title>A new member of the family Flavobacteriaceae isolated from ascidians.</title>
        <authorList>
            <person name="Chen L."/>
        </authorList>
    </citation>
    <scope>NUCLEOTIDE SEQUENCE [LARGE SCALE GENOMIC DNA]</scope>
    <source>
        <strain evidence="3 4">HQA918</strain>
    </source>
</reference>
<dbReference type="NCBIfam" id="TIGR02226">
    <property type="entry name" value="two_anch"/>
    <property type="match status" value="1"/>
</dbReference>
<dbReference type="InterPro" id="IPR024163">
    <property type="entry name" value="Aerotolerance_reg_N"/>
</dbReference>
<dbReference type="Proteomes" id="UP000219559">
    <property type="component" value="Unassembled WGS sequence"/>
</dbReference>
<organism evidence="3 4">
    <name type="scientific">Sediminicola luteus</name>
    <dbReference type="NCBI Taxonomy" id="319238"/>
    <lineage>
        <taxon>Bacteria</taxon>
        <taxon>Pseudomonadati</taxon>
        <taxon>Bacteroidota</taxon>
        <taxon>Flavobacteriia</taxon>
        <taxon>Flavobacteriales</taxon>
        <taxon>Flavobacteriaceae</taxon>
        <taxon>Sediminicola</taxon>
    </lineage>
</organism>
<sequence>MGNIQFLYPNVLWALLLLGIPIIVHLFKLRRFKKTPFTNVKFLEKVVSETNKTSQIKKWLLLISRLGMLTFLILAFAQPFTATESALVTKEYTVYLDNSFSMEAPGKQNDLLQEAIQDLAQHFPQEQKLSFFTNDQTYRDVSFQEIRSVVLQTTSNPEALNFEDVLLKAQTLFSKHNGVQKELILISDFQGPMTPVENDSTTNLNVYTVPKTATETLNVSIDSLYVLENGPQETALRLNLQANGAIREVGVTVQDGDRLLAKSLLDFEENSLEQQLDFKIKNGTGIQGQVSIRDGGLPYDNQLFFSTGQSEKIKVLHIQQGDADYLDRIYDNNTFTLTKTALDQLNYSALYEQNFVFLQGLERIPNTLVEALIQAQENGTGIGIIPPSQPDLASYDTFLTKLGFGSLDQQLNDEQEISSIRFNHPLFKGVFEKNEENFQFPKTNGYLKLKSPPSTVIGFSNGSPFLSESNGVYFFHAPLNPPYSNFSASPLIVPTLYNMGWQSIRANPLYTVMTPGNYMDIGGTYPEETIISLTQEELRFIPRQQYMGNKIRLFYDENPQSPGLYQTDAPQLPAKTVAYNYARSESLENNAIEFKGTSSSETVAGLIELLNQDNRINQLWKWFLIVTLCFVILEVLIQKLIK</sequence>
<evidence type="ECO:0000313" key="4">
    <source>
        <dbReference type="Proteomes" id="UP000219559"/>
    </source>
</evidence>
<proteinExistence type="predicted"/>
<dbReference type="AlphaFoldDB" id="A0A2A4G7W5"/>
<dbReference type="PANTHER" id="PTHR37464">
    <property type="entry name" value="BLL2463 PROTEIN"/>
    <property type="match status" value="1"/>
</dbReference>
<keyword evidence="4" id="KW-1185">Reference proteome</keyword>
<dbReference type="RefSeq" id="WP_097442558.1">
    <property type="nucleotide sequence ID" value="NZ_NBWU01000004.1"/>
</dbReference>
<comment type="caution">
    <text evidence="3">The sequence shown here is derived from an EMBL/GenBank/DDBJ whole genome shotgun (WGS) entry which is preliminary data.</text>
</comment>
<feature type="domain" description="Aerotolerance regulator N-terminal" evidence="2">
    <location>
        <begin position="4"/>
        <end position="79"/>
    </location>
</feature>
<gene>
    <name evidence="3" type="ORF">B7P33_11265</name>
</gene>
<dbReference type="EMBL" id="NBWU01000004">
    <property type="protein sequence ID" value="PCE63842.1"/>
    <property type="molecule type" value="Genomic_DNA"/>
</dbReference>
<evidence type="ECO:0000259" key="2">
    <source>
        <dbReference type="Pfam" id="PF07584"/>
    </source>
</evidence>
<name>A0A2A4G7W5_9FLAO</name>
<keyword evidence="1" id="KW-0472">Membrane</keyword>
<evidence type="ECO:0000313" key="3">
    <source>
        <dbReference type="EMBL" id="PCE63842.1"/>
    </source>
</evidence>
<dbReference type="PANTHER" id="PTHR37464:SF1">
    <property type="entry name" value="BLL2463 PROTEIN"/>
    <property type="match status" value="1"/>
</dbReference>
<feature type="transmembrane region" description="Helical" evidence="1">
    <location>
        <begin position="619"/>
        <end position="637"/>
    </location>
</feature>
<evidence type="ECO:0000256" key="1">
    <source>
        <dbReference type="SAM" id="Phobius"/>
    </source>
</evidence>
<feature type="transmembrane region" description="Helical" evidence="1">
    <location>
        <begin position="6"/>
        <end position="27"/>
    </location>
</feature>
<keyword evidence="1" id="KW-0812">Transmembrane</keyword>
<keyword evidence="1" id="KW-1133">Transmembrane helix</keyword>
<accession>A0A2A4G7W5</accession>
<dbReference type="Pfam" id="PF07584">
    <property type="entry name" value="BatA"/>
    <property type="match status" value="1"/>
</dbReference>
<dbReference type="OrthoDB" id="9810200at2"/>